<proteinExistence type="predicted"/>
<feature type="transmembrane region" description="Helical" evidence="1">
    <location>
        <begin position="44"/>
        <end position="62"/>
    </location>
</feature>
<dbReference type="Pfam" id="PF09323">
    <property type="entry name" value="DUF1980"/>
    <property type="match status" value="1"/>
</dbReference>
<keyword evidence="1" id="KW-0812">Transmembrane</keyword>
<keyword evidence="1" id="KW-1133">Transmembrane helix</keyword>
<dbReference type="PANTHER" id="PTHR40047">
    <property type="entry name" value="UPF0703 PROTEIN YCGQ"/>
    <property type="match status" value="1"/>
</dbReference>
<evidence type="ECO:0000259" key="2">
    <source>
        <dbReference type="Pfam" id="PF09323"/>
    </source>
</evidence>
<dbReference type="PANTHER" id="PTHR40047:SF1">
    <property type="entry name" value="UPF0703 PROTEIN YCGQ"/>
    <property type="match status" value="1"/>
</dbReference>
<dbReference type="Pfam" id="PF21537">
    <property type="entry name" value="DUF1980_C"/>
    <property type="match status" value="1"/>
</dbReference>
<dbReference type="Proteomes" id="UP001595882">
    <property type="component" value="Unassembled WGS sequence"/>
</dbReference>
<protein>
    <submittedName>
        <fullName evidence="4">TIGR03943 family putative permease subunit</fullName>
    </submittedName>
</protein>
<keyword evidence="1" id="KW-0472">Membrane</keyword>
<name>A0ABV8WRS5_9BACI</name>
<dbReference type="NCBIfam" id="TIGR03943">
    <property type="entry name" value="TIGR03943 family putative permease subunit"/>
    <property type="match status" value="1"/>
</dbReference>
<feature type="domain" description="DUF1980" evidence="2">
    <location>
        <begin position="9"/>
        <end position="120"/>
    </location>
</feature>
<dbReference type="InterPro" id="IPR048447">
    <property type="entry name" value="DUF1980_C"/>
</dbReference>
<evidence type="ECO:0000313" key="5">
    <source>
        <dbReference type="Proteomes" id="UP001595882"/>
    </source>
</evidence>
<dbReference type="InterPro" id="IPR048493">
    <property type="entry name" value="DUF1980_N"/>
</dbReference>
<dbReference type="RefSeq" id="WP_390249024.1">
    <property type="nucleotide sequence ID" value="NZ_JBHSDT010000002.1"/>
</dbReference>
<dbReference type="InterPro" id="IPR052955">
    <property type="entry name" value="UPF0703_membrane_permease"/>
</dbReference>
<dbReference type="EMBL" id="JBHSDT010000002">
    <property type="protein sequence ID" value="MFC4401942.1"/>
    <property type="molecule type" value="Genomic_DNA"/>
</dbReference>
<feature type="domain" description="DUF1980" evidence="3">
    <location>
        <begin position="159"/>
        <end position="294"/>
    </location>
</feature>
<evidence type="ECO:0000313" key="4">
    <source>
        <dbReference type="EMBL" id="MFC4401942.1"/>
    </source>
</evidence>
<evidence type="ECO:0000256" key="1">
    <source>
        <dbReference type="SAM" id="Phobius"/>
    </source>
</evidence>
<comment type="caution">
    <text evidence="4">The sequence shown here is derived from an EMBL/GenBank/DDBJ whole genome shotgun (WGS) entry which is preliminary data.</text>
</comment>
<organism evidence="4 5">
    <name type="scientific">Gracilibacillus xinjiangensis</name>
    <dbReference type="NCBI Taxonomy" id="1193282"/>
    <lineage>
        <taxon>Bacteria</taxon>
        <taxon>Bacillati</taxon>
        <taxon>Bacillota</taxon>
        <taxon>Bacilli</taxon>
        <taxon>Bacillales</taxon>
        <taxon>Bacillaceae</taxon>
        <taxon>Gracilibacillus</taxon>
    </lineage>
</organism>
<gene>
    <name evidence="4" type="ORF">ACFOY7_02375</name>
</gene>
<keyword evidence="5" id="KW-1185">Reference proteome</keyword>
<accession>A0ABV8WRS5</accession>
<dbReference type="InterPro" id="IPR015402">
    <property type="entry name" value="DUF1980"/>
</dbReference>
<reference evidence="5" key="1">
    <citation type="journal article" date="2019" name="Int. J. Syst. Evol. Microbiol.">
        <title>The Global Catalogue of Microorganisms (GCM) 10K type strain sequencing project: providing services to taxonomists for standard genome sequencing and annotation.</title>
        <authorList>
            <consortium name="The Broad Institute Genomics Platform"/>
            <consortium name="The Broad Institute Genome Sequencing Center for Infectious Disease"/>
            <person name="Wu L."/>
            <person name="Ma J."/>
        </authorList>
    </citation>
    <scope>NUCLEOTIDE SEQUENCE [LARGE SCALE GENOMIC DNA]</scope>
    <source>
        <strain evidence="5">CCUG 37865</strain>
    </source>
</reference>
<feature type="transmembrane region" description="Helical" evidence="1">
    <location>
        <begin position="90"/>
        <end position="108"/>
    </location>
</feature>
<feature type="transmembrane region" description="Helical" evidence="1">
    <location>
        <begin position="7"/>
        <end position="24"/>
    </location>
</feature>
<evidence type="ECO:0000259" key="3">
    <source>
        <dbReference type="Pfam" id="PF21537"/>
    </source>
</evidence>
<sequence length="305" mass="34796">MSINWQQFFRAVILFFFFLFILRLHQSGELLKLINPKYETLSKIGGAFLFLLLFVAQLSRIFSTPMKTKCHHTTHHHDHGDQPMNWKKGINYLILIGPLITGFVFPLVSLNASIAQNKGVTMILTNQEGNSSPLQGEVKQSQQELPVEEYEIDPNVYKNTISKPDYDELKVTLVNQSHIDMKDPLFATIYQEITENPESFQGKEISLTGFVFRESSFHPNQLVLGRFLITHCVADASLIGFLTEFDEGLIVKDDTWMRITGKIKITNYQGFQIPLIEVSQKEIVEAPIQQYVYPLTVEILGPSGE</sequence>